<dbReference type="SUPFAM" id="SSF81321">
    <property type="entry name" value="Family A G protein-coupled receptor-like"/>
    <property type="match status" value="1"/>
</dbReference>
<dbReference type="Gene3D" id="1.20.1070.10">
    <property type="entry name" value="Rhodopsin 7-helix transmembrane proteins"/>
    <property type="match status" value="1"/>
</dbReference>
<organism evidence="12 13">
    <name type="scientific">Callosobruchus maculatus</name>
    <name type="common">Southern cowpea weevil</name>
    <name type="synonym">Pulse bruchid</name>
    <dbReference type="NCBI Taxonomy" id="64391"/>
    <lineage>
        <taxon>Eukaryota</taxon>
        <taxon>Metazoa</taxon>
        <taxon>Ecdysozoa</taxon>
        <taxon>Arthropoda</taxon>
        <taxon>Hexapoda</taxon>
        <taxon>Insecta</taxon>
        <taxon>Pterygota</taxon>
        <taxon>Neoptera</taxon>
        <taxon>Endopterygota</taxon>
        <taxon>Coleoptera</taxon>
        <taxon>Polyphaga</taxon>
        <taxon>Cucujiformia</taxon>
        <taxon>Chrysomeloidea</taxon>
        <taxon>Chrysomelidae</taxon>
        <taxon>Bruchinae</taxon>
        <taxon>Bruchini</taxon>
        <taxon>Callosobruchus</taxon>
    </lineage>
</organism>
<evidence type="ECO:0000256" key="7">
    <source>
        <dbReference type="ARBA" id="ARBA00023136"/>
    </source>
</evidence>
<dbReference type="PANTHER" id="PTHR46925">
    <property type="entry name" value="G-PROTEIN COUPLED RECEPTOR TKR-1-RELATED"/>
    <property type="match status" value="1"/>
</dbReference>
<dbReference type="Proteomes" id="UP000410492">
    <property type="component" value="Unassembled WGS sequence"/>
</dbReference>
<keyword evidence="4 10" id="KW-0812">Transmembrane</keyword>
<evidence type="ECO:0000256" key="5">
    <source>
        <dbReference type="ARBA" id="ARBA00022989"/>
    </source>
</evidence>
<reference evidence="12 13" key="1">
    <citation type="submission" date="2019-01" db="EMBL/GenBank/DDBJ databases">
        <authorList>
            <person name="Sayadi A."/>
        </authorList>
    </citation>
    <scope>NUCLEOTIDE SEQUENCE [LARGE SCALE GENOMIC DNA]</scope>
</reference>
<proteinExistence type="inferred from homology"/>
<evidence type="ECO:0000256" key="10">
    <source>
        <dbReference type="SAM" id="Phobius"/>
    </source>
</evidence>
<dbReference type="GO" id="GO:0004995">
    <property type="term" value="F:tachykinin receptor activity"/>
    <property type="evidence" value="ECO:0007669"/>
    <property type="project" value="InterPro"/>
</dbReference>
<dbReference type="OrthoDB" id="5981855at2759"/>
<evidence type="ECO:0000256" key="6">
    <source>
        <dbReference type="ARBA" id="ARBA00023040"/>
    </source>
</evidence>
<evidence type="ECO:0000313" key="13">
    <source>
        <dbReference type="Proteomes" id="UP000410492"/>
    </source>
</evidence>
<feature type="transmembrane region" description="Helical" evidence="10">
    <location>
        <begin position="36"/>
        <end position="58"/>
    </location>
</feature>
<dbReference type="EMBL" id="CAACVG010014434">
    <property type="protein sequence ID" value="VEN63149.1"/>
    <property type="molecule type" value="Genomic_DNA"/>
</dbReference>
<evidence type="ECO:0000259" key="11">
    <source>
        <dbReference type="PROSITE" id="PS50262"/>
    </source>
</evidence>
<keyword evidence="5 10" id="KW-1133">Transmembrane helix</keyword>
<keyword evidence="13" id="KW-1185">Reference proteome</keyword>
<dbReference type="InterPro" id="IPR000276">
    <property type="entry name" value="GPCR_Rhodpsn"/>
</dbReference>
<comment type="subcellular location">
    <subcellularLocation>
        <location evidence="1">Cell membrane</location>
        <topology evidence="1">Multi-pass membrane protein</topology>
    </subcellularLocation>
</comment>
<evidence type="ECO:0000256" key="2">
    <source>
        <dbReference type="ARBA" id="ARBA00010663"/>
    </source>
</evidence>
<dbReference type="InterPro" id="IPR001681">
    <property type="entry name" value="Neurokn_rcpt"/>
</dbReference>
<keyword evidence="6" id="KW-0297">G-protein coupled receptor</keyword>
<comment type="similarity">
    <text evidence="2">Belongs to the G-protein coupled receptor 1 family.</text>
</comment>
<dbReference type="PROSITE" id="PS50262">
    <property type="entry name" value="G_PROTEIN_RECEP_F1_2"/>
    <property type="match status" value="1"/>
</dbReference>
<evidence type="ECO:0000256" key="8">
    <source>
        <dbReference type="ARBA" id="ARBA00023170"/>
    </source>
</evidence>
<dbReference type="AlphaFoldDB" id="A0A653DSG3"/>
<evidence type="ECO:0000313" key="12">
    <source>
        <dbReference type="EMBL" id="VEN63149.1"/>
    </source>
</evidence>
<evidence type="ECO:0000256" key="1">
    <source>
        <dbReference type="ARBA" id="ARBA00004651"/>
    </source>
</evidence>
<protein>
    <recommendedName>
        <fullName evidence="11">G-protein coupled receptors family 1 profile domain-containing protein</fullName>
    </recommendedName>
</protein>
<sequence length="140" mass="16317">MVVVVMFAVCWLPYHLYFIVTAYYPEINNTDYIQETYLAIYWLAMSNSMYNPIIYCWMNARFRRGFKQCFACLPFIHLTPEGSLNRRDARTSKKKSYSGAMTDFSRIGRNGTIQFRLSTRATLQAANETSFTHIADDGMK</sequence>
<keyword evidence="8" id="KW-0675">Receptor</keyword>
<feature type="domain" description="G-protein coupled receptors family 1 profile" evidence="11">
    <location>
        <begin position="1"/>
        <end position="55"/>
    </location>
</feature>
<keyword evidence="9" id="KW-0807">Transducer</keyword>
<evidence type="ECO:0000256" key="9">
    <source>
        <dbReference type="ARBA" id="ARBA00023224"/>
    </source>
</evidence>
<dbReference type="Pfam" id="PF00001">
    <property type="entry name" value="7tm_1"/>
    <property type="match status" value="1"/>
</dbReference>
<evidence type="ECO:0000256" key="3">
    <source>
        <dbReference type="ARBA" id="ARBA00022475"/>
    </source>
</evidence>
<feature type="transmembrane region" description="Helical" evidence="10">
    <location>
        <begin position="5"/>
        <end position="24"/>
    </location>
</feature>
<keyword evidence="7 10" id="KW-0472">Membrane</keyword>
<dbReference type="PANTHER" id="PTHR46925:SF2">
    <property type="entry name" value="G-PROTEIN COUPLED RECEPTOR TKR-1-RELATED"/>
    <property type="match status" value="1"/>
</dbReference>
<evidence type="ECO:0000256" key="4">
    <source>
        <dbReference type="ARBA" id="ARBA00022692"/>
    </source>
</evidence>
<dbReference type="InterPro" id="IPR017452">
    <property type="entry name" value="GPCR_Rhodpsn_7TM"/>
</dbReference>
<dbReference type="GO" id="GO:0005886">
    <property type="term" value="C:plasma membrane"/>
    <property type="evidence" value="ECO:0007669"/>
    <property type="project" value="UniProtKB-SubCell"/>
</dbReference>
<keyword evidence="3" id="KW-1003">Cell membrane</keyword>
<gene>
    <name evidence="12" type="ORF">CALMAC_LOCUS20059</name>
</gene>
<name>A0A653DSG3_CALMS</name>
<accession>A0A653DSG3</accession>